<keyword evidence="1" id="KW-0805">Transcription regulation</keyword>
<gene>
    <name evidence="5" type="ORF">SAMN02787144_100429</name>
</gene>
<evidence type="ECO:0000259" key="4">
    <source>
        <dbReference type="PROSITE" id="PS50956"/>
    </source>
</evidence>
<organism evidence="5 6">
    <name type="scientific">Streptomyces atratus</name>
    <dbReference type="NCBI Taxonomy" id="1893"/>
    <lineage>
        <taxon>Bacteria</taxon>
        <taxon>Bacillati</taxon>
        <taxon>Actinomycetota</taxon>
        <taxon>Actinomycetes</taxon>
        <taxon>Kitasatosporales</taxon>
        <taxon>Streptomycetaceae</taxon>
        <taxon>Streptomyces</taxon>
    </lineage>
</organism>
<dbReference type="InterPro" id="IPR019888">
    <property type="entry name" value="Tscrpt_reg_AsnC-like"/>
</dbReference>
<dbReference type="PANTHER" id="PTHR43413:SF6">
    <property type="entry name" value="REGULATORY PROTEIN ASNC"/>
    <property type="match status" value="1"/>
</dbReference>
<protein>
    <submittedName>
        <fullName evidence="5">Lrp/AsnC family transcriptional regulator, regulator for asnA, asnC and gidA</fullName>
    </submittedName>
</protein>
<dbReference type="EMBL" id="FPJO01000004">
    <property type="protein sequence ID" value="SFX55120.1"/>
    <property type="molecule type" value="Genomic_DNA"/>
</dbReference>
<dbReference type="Pfam" id="PF01037">
    <property type="entry name" value="AsnC_trans_reg"/>
    <property type="match status" value="1"/>
</dbReference>
<evidence type="ECO:0000256" key="3">
    <source>
        <dbReference type="ARBA" id="ARBA00023163"/>
    </source>
</evidence>
<dbReference type="InterPro" id="IPR050684">
    <property type="entry name" value="HTH-Siroheme_Decarb"/>
</dbReference>
<dbReference type="Pfam" id="PF13404">
    <property type="entry name" value="HTH_AsnC-type"/>
    <property type="match status" value="1"/>
</dbReference>
<keyword evidence="3" id="KW-0804">Transcription</keyword>
<keyword evidence="2" id="KW-0238">DNA-binding</keyword>
<dbReference type="OrthoDB" id="4050641at2"/>
<dbReference type="RefSeq" id="WP_072484621.1">
    <property type="nucleotide sequence ID" value="NZ_CP108276.1"/>
</dbReference>
<dbReference type="SUPFAM" id="SSF54909">
    <property type="entry name" value="Dimeric alpha+beta barrel"/>
    <property type="match status" value="1"/>
</dbReference>
<dbReference type="PROSITE" id="PS50956">
    <property type="entry name" value="HTH_ASNC_2"/>
    <property type="match status" value="1"/>
</dbReference>
<dbReference type="Proteomes" id="UP000181909">
    <property type="component" value="Unassembled WGS sequence"/>
</dbReference>
<dbReference type="CDD" id="cd00090">
    <property type="entry name" value="HTH_ARSR"/>
    <property type="match status" value="1"/>
</dbReference>
<evidence type="ECO:0000313" key="5">
    <source>
        <dbReference type="EMBL" id="SFX55120.1"/>
    </source>
</evidence>
<dbReference type="InterPro" id="IPR036390">
    <property type="entry name" value="WH_DNA-bd_sf"/>
</dbReference>
<dbReference type="InterPro" id="IPR000485">
    <property type="entry name" value="AsnC-type_HTH_dom"/>
</dbReference>
<evidence type="ECO:0000256" key="1">
    <source>
        <dbReference type="ARBA" id="ARBA00023015"/>
    </source>
</evidence>
<dbReference type="SUPFAM" id="SSF46785">
    <property type="entry name" value="Winged helix' DNA-binding domain"/>
    <property type="match status" value="1"/>
</dbReference>
<dbReference type="AlphaFoldDB" id="A0A1K1XZT3"/>
<evidence type="ECO:0000256" key="2">
    <source>
        <dbReference type="ARBA" id="ARBA00023125"/>
    </source>
</evidence>
<dbReference type="PRINTS" id="PR00033">
    <property type="entry name" value="HTHASNC"/>
</dbReference>
<reference evidence="5 6" key="1">
    <citation type="submission" date="2016-11" db="EMBL/GenBank/DDBJ databases">
        <authorList>
            <person name="Jaros S."/>
            <person name="Januszkiewicz K."/>
            <person name="Wedrychowicz H."/>
        </authorList>
    </citation>
    <scope>NUCLEOTIDE SEQUENCE [LARGE SCALE GENOMIC DNA]</scope>
    <source>
        <strain evidence="5 6">OK807</strain>
    </source>
</reference>
<dbReference type="Gene3D" id="1.10.10.10">
    <property type="entry name" value="Winged helix-like DNA-binding domain superfamily/Winged helix DNA-binding domain"/>
    <property type="match status" value="1"/>
</dbReference>
<accession>A0A1K1XZT3</accession>
<evidence type="ECO:0000313" key="6">
    <source>
        <dbReference type="Proteomes" id="UP000181909"/>
    </source>
</evidence>
<dbReference type="STRING" id="1893.SAMN02787144_100429"/>
<dbReference type="PANTHER" id="PTHR43413">
    <property type="entry name" value="TRANSCRIPTIONAL REGULATOR, ASNC FAMILY"/>
    <property type="match status" value="1"/>
</dbReference>
<proteinExistence type="predicted"/>
<dbReference type="SMART" id="SM00344">
    <property type="entry name" value="HTH_ASNC"/>
    <property type="match status" value="1"/>
</dbReference>
<sequence>MSTLGGSPLDDTDRQIIAALQADGRRPYSQIAEELDIPASSVRYRVQRMEENGTLQIVGIANPLTIGFDRFAMVGIRVAPGTAPEVCRRLRELPETSYVIMTAGNYDVMAEVICRDTDHFTDLMNRRLHLIDGIVSTDSFFVLEVHKLAYGWGVGEVDTSLLDAPQPPLGAGLDQRP</sequence>
<dbReference type="GO" id="GO:0043565">
    <property type="term" value="F:sequence-specific DNA binding"/>
    <property type="evidence" value="ECO:0007669"/>
    <property type="project" value="InterPro"/>
</dbReference>
<dbReference type="InterPro" id="IPR011008">
    <property type="entry name" value="Dimeric_a/b-barrel"/>
</dbReference>
<feature type="domain" description="HTH asnC-type" evidence="4">
    <location>
        <begin position="9"/>
        <end position="69"/>
    </location>
</feature>
<dbReference type="InterPro" id="IPR011991">
    <property type="entry name" value="ArsR-like_HTH"/>
</dbReference>
<name>A0A1K1XZT3_STRAR</name>
<dbReference type="Gene3D" id="3.30.70.920">
    <property type="match status" value="1"/>
</dbReference>
<dbReference type="InterPro" id="IPR036388">
    <property type="entry name" value="WH-like_DNA-bd_sf"/>
</dbReference>
<dbReference type="InterPro" id="IPR019887">
    <property type="entry name" value="Tscrpt_reg_AsnC/Lrp_C"/>
</dbReference>